<evidence type="ECO:0000256" key="6">
    <source>
        <dbReference type="ARBA" id="ARBA00023125"/>
    </source>
</evidence>
<dbReference type="Gene3D" id="3.40.50.2300">
    <property type="match status" value="1"/>
</dbReference>
<evidence type="ECO:0000256" key="1">
    <source>
        <dbReference type="ARBA" id="ARBA00004496"/>
    </source>
</evidence>
<dbReference type="InterPro" id="IPR018062">
    <property type="entry name" value="HTH_AraC-typ_CS"/>
</dbReference>
<dbReference type="PRINTS" id="PR00032">
    <property type="entry name" value="HTHARAC"/>
</dbReference>
<keyword evidence="12" id="KW-1185">Reference proteome</keyword>
<gene>
    <name evidence="11" type="ORF">HNP77_002109</name>
</gene>
<feature type="modified residue" description="4-aspartylphosphate" evidence="8">
    <location>
        <position position="56"/>
    </location>
</feature>
<dbReference type="InterPro" id="IPR018060">
    <property type="entry name" value="HTH_AraC"/>
</dbReference>
<keyword evidence="6" id="KW-0238">DNA-binding</keyword>
<evidence type="ECO:0000256" key="8">
    <source>
        <dbReference type="PROSITE-ProRule" id="PRU00169"/>
    </source>
</evidence>
<dbReference type="PROSITE" id="PS00041">
    <property type="entry name" value="HTH_ARAC_FAMILY_1"/>
    <property type="match status" value="1"/>
</dbReference>
<dbReference type="PANTHER" id="PTHR42713:SF3">
    <property type="entry name" value="TRANSCRIPTIONAL REGULATORY PROTEIN HPTR"/>
    <property type="match status" value="1"/>
</dbReference>
<keyword evidence="5" id="KW-0805">Transcription regulation</keyword>
<dbReference type="SMART" id="SM00448">
    <property type="entry name" value="REC"/>
    <property type="match status" value="1"/>
</dbReference>
<dbReference type="GO" id="GO:0043565">
    <property type="term" value="F:sequence-specific DNA binding"/>
    <property type="evidence" value="ECO:0007669"/>
    <property type="project" value="InterPro"/>
</dbReference>
<feature type="domain" description="Response regulatory" evidence="10">
    <location>
        <begin position="4"/>
        <end position="121"/>
    </location>
</feature>
<dbReference type="GO" id="GO:0000160">
    <property type="term" value="P:phosphorelay signal transduction system"/>
    <property type="evidence" value="ECO:0007669"/>
    <property type="project" value="UniProtKB-KW"/>
</dbReference>
<dbReference type="RefSeq" id="WP_184653132.1">
    <property type="nucleotide sequence ID" value="NZ_JACHFR010000003.1"/>
</dbReference>
<dbReference type="Pfam" id="PF12833">
    <property type="entry name" value="HTH_18"/>
    <property type="match status" value="1"/>
</dbReference>
<evidence type="ECO:0000256" key="5">
    <source>
        <dbReference type="ARBA" id="ARBA00023015"/>
    </source>
</evidence>
<sequence length="241" mass="27059">MSKKVLIADDEELVRSSLSRYIKNHCSSVDQIFEAGDGGTALELMIKNVPDIVILDVQMPVYTGIDVMRLSKESGLAPVFIILSGFNEFEYAQQAMHYGAREYIMKPVRAAELAALVNTFADGEESQKPESSEDNLSAISRSAAKFIDDHYSENISLSVVANKLGLSSSYLSTKFSQDMGMGFVDYVNKVRIEKACLYLKQGYYKVYEISEKVGFNDTKYFTKLFKKITGYTPKKFMQGEE</sequence>
<dbReference type="Pfam" id="PF00072">
    <property type="entry name" value="Response_reg"/>
    <property type="match status" value="1"/>
</dbReference>
<dbReference type="SUPFAM" id="SSF46689">
    <property type="entry name" value="Homeodomain-like"/>
    <property type="match status" value="2"/>
</dbReference>
<evidence type="ECO:0000259" key="9">
    <source>
        <dbReference type="PROSITE" id="PS01124"/>
    </source>
</evidence>
<organism evidence="11 12">
    <name type="scientific">Treponema rectale</name>
    <dbReference type="NCBI Taxonomy" id="744512"/>
    <lineage>
        <taxon>Bacteria</taxon>
        <taxon>Pseudomonadati</taxon>
        <taxon>Spirochaetota</taxon>
        <taxon>Spirochaetia</taxon>
        <taxon>Spirochaetales</taxon>
        <taxon>Treponemataceae</taxon>
        <taxon>Treponema</taxon>
    </lineage>
</organism>
<reference evidence="11 12" key="1">
    <citation type="submission" date="2020-08" db="EMBL/GenBank/DDBJ databases">
        <title>Genomic Encyclopedia of Type Strains, Phase IV (KMG-IV): sequencing the most valuable type-strain genomes for metagenomic binning, comparative biology and taxonomic classification.</title>
        <authorList>
            <person name="Goeker M."/>
        </authorList>
    </citation>
    <scope>NUCLEOTIDE SEQUENCE [LARGE SCALE GENOMIC DNA]</scope>
    <source>
        <strain evidence="11 12">DSM 103679</strain>
    </source>
</reference>
<dbReference type="GO" id="GO:0003700">
    <property type="term" value="F:DNA-binding transcription factor activity"/>
    <property type="evidence" value="ECO:0007669"/>
    <property type="project" value="InterPro"/>
</dbReference>
<dbReference type="AlphaFoldDB" id="A0A840SD72"/>
<evidence type="ECO:0000259" key="10">
    <source>
        <dbReference type="PROSITE" id="PS50110"/>
    </source>
</evidence>
<protein>
    <submittedName>
        <fullName evidence="11">Two-component system response regulator YesN</fullName>
    </submittedName>
</protein>
<evidence type="ECO:0000256" key="3">
    <source>
        <dbReference type="ARBA" id="ARBA00022553"/>
    </source>
</evidence>
<dbReference type="Proteomes" id="UP000578697">
    <property type="component" value="Unassembled WGS sequence"/>
</dbReference>
<keyword evidence="7" id="KW-0804">Transcription</keyword>
<accession>A0A840SD72</accession>
<dbReference type="InterPro" id="IPR009057">
    <property type="entry name" value="Homeodomain-like_sf"/>
</dbReference>
<dbReference type="PROSITE" id="PS50110">
    <property type="entry name" value="RESPONSE_REGULATORY"/>
    <property type="match status" value="1"/>
</dbReference>
<dbReference type="PROSITE" id="PS01124">
    <property type="entry name" value="HTH_ARAC_FAMILY_2"/>
    <property type="match status" value="1"/>
</dbReference>
<keyword evidence="4" id="KW-0902">Two-component regulatory system</keyword>
<evidence type="ECO:0000313" key="11">
    <source>
        <dbReference type="EMBL" id="MBB5219727.1"/>
    </source>
</evidence>
<comment type="subcellular location">
    <subcellularLocation>
        <location evidence="1">Cytoplasm</location>
    </subcellularLocation>
</comment>
<dbReference type="EMBL" id="JACHFR010000003">
    <property type="protein sequence ID" value="MBB5219727.1"/>
    <property type="molecule type" value="Genomic_DNA"/>
</dbReference>
<evidence type="ECO:0000256" key="4">
    <source>
        <dbReference type="ARBA" id="ARBA00023012"/>
    </source>
</evidence>
<dbReference type="Gene3D" id="1.10.10.60">
    <property type="entry name" value="Homeodomain-like"/>
    <property type="match status" value="2"/>
</dbReference>
<dbReference type="GO" id="GO:0005737">
    <property type="term" value="C:cytoplasm"/>
    <property type="evidence" value="ECO:0007669"/>
    <property type="project" value="UniProtKB-SubCell"/>
</dbReference>
<name>A0A840SD72_9SPIR</name>
<comment type="caution">
    <text evidence="11">The sequence shown here is derived from an EMBL/GenBank/DDBJ whole genome shotgun (WGS) entry which is preliminary data.</text>
</comment>
<evidence type="ECO:0000256" key="7">
    <source>
        <dbReference type="ARBA" id="ARBA00023163"/>
    </source>
</evidence>
<evidence type="ECO:0000256" key="2">
    <source>
        <dbReference type="ARBA" id="ARBA00022490"/>
    </source>
</evidence>
<dbReference type="InterPro" id="IPR001789">
    <property type="entry name" value="Sig_transdc_resp-reg_receiver"/>
</dbReference>
<dbReference type="InterPro" id="IPR011006">
    <property type="entry name" value="CheY-like_superfamily"/>
</dbReference>
<dbReference type="InterPro" id="IPR020449">
    <property type="entry name" value="Tscrpt_reg_AraC-type_HTH"/>
</dbReference>
<dbReference type="SMART" id="SM00342">
    <property type="entry name" value="HTH_ARAC"/>
    <property type="match status" value="1"/>
</dbReference>
<evidence type="ECO:0000313" key="12">
    <source>
        <dbReference type="Proteomes" id="UP000578697"/>
    </source>
</evidence>
<proteinExistence type="predicted"/>
<dbReference type="SUPFAM" id="SSF52172">
    <property type="entry name" value="CheY-like"/>
    <property type="match status" value="1"/>
</dbReference>
<keyword evidence="2" id="KW-0963">Cytoplasm</keyword>
<feature type="domain" description="HTH araC/xylS-type" evidence="9">
    <location>
        <begin position="141"/>
        <end position="239"/>
    </location>
</feature>
<dbReference type="CDD" id="cd17536">
    <property type="entry name" value="REC_YesN-like"/>
    <property type="match status" value="1"/>
</dbReference>
<keyword evidence="3 8" id="KW-0597">Phosphoprotein</keyword>
<dbReference type="InterPro" id="IPR051552">
    <property type="entry name" value="HptR"/>
</dbReference>
<dbReference type="PANTHER" id="PTHR42713">
    <property type="entry name" value="HISTIDINE KINASE-RELATED"/>
    <property type="match status" value="1"/>
</dbReference>